<comment type="caution">
    <text evidence="1">The sequence shown here is derived from an EMBL/GenBank/DDBJ whole genome shotgun (WGS) entry which is preliminary data.</text>
</comment>
<accession>A0ACC3AIG0</accession>
<evidence type="ECO:0000313" key="1">
    <source>
        <dbReference type="EMBL" id="KAJ9663055.1"/>
    </source>
</evidence>
<dbReference type="EMBL" id="JAPDRQ010000011">
    <property type="protein sequence ID" value="KAJ9663055.1"/>
    <property type="molecule type" value="Genomic_DNA"/>
</dbReference>
<keyword evidence="2" id="KW-1185">Reference proteome</keyword>
<name>A0ACC3AIG0_9EURO</name>
<proteinExistence type="predicted"/>
<sequence>MSRSRSLSSARADLSFQIPSSSSALSDIPSELESDPFQDEKEHSSSPMWFSTPRARTTSSPTPPSRVTGETLAPHQLVFRSPVATASTTIEPQQNRQRKRRRDTTQETPTNPRPRKQQTGVNQRSRPMQNDYTNAFRSVRDYIRNQRWSLESYFDHMFVDRNAKGTRRAFKKAFLRAPRAPWIDEIIRERLEHTNWQVAKNRLKKELKLMLNEVQEGVTSSDTHSAPDFERSVTQIIELLGNTSRVQACAPTWFSILSDVITPRRCRSSRYSAQSQTDISSDRNIENNNRKTRWIGPIIMTINTQRYPRAAGAFRRVLGLYLWHENLTRTGIDLLCALGISASYNSTNRYIREAIEQHKKDILALANQRNLVFCHDNWQVSDKIREKVVGQTDELHSITTGFIKESDLIDARTGIAKNQHNPIRPLMVSDIAPLEPATIRKRKALNIKLMDHYIYRAMKSTIDCLPTGQTPEILQRTINSKPVKDGGNKNQVNDQPHPDVPFVKLPDLGGRPKQHKVSKLHTLGPLLHDEATEVGNIEISREIQEEQLGLTEDDPRWQESLFLHFGDALTVLRLQSMKANRTPAKKPYHRYDWILPAFGLLHLKMNFLEAFFDEHMGGPQDDSSVLFHTWSATFKDKSFPKNPSFEQRHQLAINAFNARICAMMLLEIQKSRPQQSQRRTSLQESSEDNTSDYTKLDTLNDWWSSQEPRKLRDIVHNIRNRLLNSSGQRTTMDKQTDDELQNHMNFINNLMPYIVLVDAVSWADIELMRWAIREMLLFFAGLDTKYIYQQELCRYFWLTCTDASQPKLQEIILRESLVNLHGLEDTYFEMDRANEFINLRLRLVKNSRRTSSLPMPRLLERYLRTDDFMRRTKQKLESQFGVKRDTTHVTKNTKKHIWLIVNELLRCRNGKVCGLQEQPGRGTISGTVNLRKIGESRLSKIVYRFNDLQEKARDGRLEDPENNSKGIEEVLEAIASESEVLFRPNDELVEEQVISAHLQRASNREIQQAVIINSNSQEASCYNDEDAQSDWNDNNSSQEANILIEEDTQFGLDYSDDERDFGDSDETTLLQHRGVCIAIETIDTYGASNIPLNDDEYDPGRPDAREDPIDYESDATSELEKGPYDGEERAEDEDDDENIGSPETSKLCDQFRGNTDTSDSSSD</sequence>
<reference evidence="1" key="1">
    <citation type="submission" date="2022-10" db="EMBL/GenBank/DDBJ databases">
        <title>Culturing micro-colonial fungi from biological soil crusts in the Mojave desert and describing Neophaeococcomyces mojavensis, and introducing the new genera and species Taxawa tesnikishii.</title>
        <authorList>
            <person name="Kurbessoian T."/>
            <person name="Stajich J.E."/>
        </authorList>
    </citation>
    <scope>NUCLEOTIDE SEQUENCE</scope>
    <source>
        <strain evidence="1">JES_112</strain>
    </source>
</reference>
<dbReference type="Proteomes" id="UP001172386">
    <property type="component" value="Unassembled WGS sequence"/>
</dbReference>
<evidence type="ECO:0000313" key="2">
    <source>
        <dbReference type="Proteomes" id="UP001172386"/>
    </source>
</evidence>
<organism evidence="1 2">
    <name type="scientific">Neophaeococcomyces mojaviensis</name>
    <dbReference type="NCBI Taxonomy" id="3383035"/>
    <lineage>
        <taxon>Eukaryota</taxon>
        <taxon>Fungi</taxon>
        <taxon>Dikarya</taxon>
        <taxon>Ascomycota</taxon>
        <taxon>Pezizomycotina</taxon>
        <taxon>Eurotiomycetes</taxon>
        <taxon>Chaetothyriomycetidae</taxon>
        <taxon>Chaetothyriales</taxon>
        <taxon>Chaetothyriales incertae sedis</taxon>
        <taxon>Neophaeococcomyces</taxon>
    </lineage>
</organism>
<protein>
    <submittedName>
        <fullName evidence="1">Uncharacterized protein</fullName>
    </submittedName>
</protein>
<gene>
    <name evidence="1" type="ORF">H2198_001047</name>
</gene>